<accession>A0A813DKR8</accession>
<dbReference type="Proteomes" id="UP000654075">
    <property type="component" value="Unassembled WGS sequence"/>
</dbReference>
<protein>
    <submittedName>
        <fullName evidence="1">Uncharacterized protein</fullName>
    </submittedName>
</protein>
<dbReference type="AlphaFoldDB" id="A0A813DKR8"/>
<evidence type="ECO:0000313" key="1">
    <source>
        <dbReference type="EMBL" id="CAE8588468.1"/>
    </source>
</evidence>
<gene>
    <name evidence="1" type="ORF">PGLA1383_LOCUS7268</name>
</gene>
<comment type="caution">
    <text evidence="1">The sequence shown here is derived from an EMBL/GenBank/DDBJ whole genome shotgun (WGS) entry which is preliminary data.</text>
</comment>
<reference evidence="1" key="1">
    <citation type="submission" date="2021-02" db="EMBL/GenBank/DDBJ databases">
        <authorList>
            <person name="Dougan E. K."/>
            <person name="Rhodes N."/>
            <person name="Thang M."/>
            <person name="Chan C."/>
        </authorList>
    </citation>
    <scope>NUCLEOTIDE SEQUENCE</scope>
</reference>
<dbReference type="EMBL" id="CAJNNV010003148">
    <property type="protein sequence ID" value="CAE8588468.1"/>
    <property type="molecule type" value="Genomic_DNA"/>
</dbReference>
<organism evidence="1 2">
    <name type="scientific">Polarella glacialis</name>
    <name type="common">Dinoflagellate</name>
    <dbReference type="NCBI Taxonomy" id="89957"/>
    <lineage>
        <taxon>Eukaryota</taxon>
        <taxon>Sar</taxon>
        <taxon>Alveolata</taxon>
        <taxon>Dinophyceae</taxon>
        <taxon>Suessiales</taxon>
        <taxon>Suessiaceae</taxon>
        <taxon>Polarella</taxon>
    </lineage>
</organism>
<name>A0A813DKR8_POLGL</name>
<evidence type="ECO:0000313" key="2">
    <source>
        <dbReference type="Proteomes" id="UP000654075"/>
    </source>
</evidence>
<proteinExistence type="predicted"/>
<keyword evidence="2" id="KW-1185">Reference proteome</keyword>
<sequence length="168" mass="19475">MDFYHKYINPSHVDREVTISFSQGARFAVARAKIQTGQRQITSAFWRLSHDADPYSGYFMEWMWNELFLGHQDLCPLSPRTAAIGHSMAMDELAQRFPEAVKKQYGNLGLAQTAARRSLSGRYNNFGNHKLNLNNHKHLNIHVDINMHHNVNIDKHEHNNLHLDNLEN</sequence>